<protein>
    <submittedName>
        <fullName evidence="2">Uncharacterized protein</fullName>
    </submittedName>
</protein>
<reference evidence="2" key="2">
    <citation type="submission" date="2020-11" db="EMBL/GenBank/DDBJ databases">
        <authorList>
            <person name="McCartney M.A."/>
            <person name="Auch B."/>
            <person name="Kono T."/>
            <person name="Mallez S."/>
            <person name="Becker A."/>
            <person name="Gohl D.M."/>
            <person name="Silverstein K.A.T."/>
            <person name="Koren S."/>
            <person name="Bechman K.B."/>
            <person name="Herman A."/>
            <person name="Abrahante J.E."/>
            <person name="Garbe J."/>
        </authorList>
    </citation>
    <scope>NUCLEOTIDE SEQUENCE</scope>
    <source>
        <strain evidence="2">Duluth1</strain>
        <tissue evidence="2">Whole animal</tissue>
    </source>
</reference>
<accession>A0A9D4LUS8</accession>
<feature type="region of interest" description="Disordered" evidence="1">
    <location>
        <begin position="98"/>
        <end position="124"/>
    </location>
</feature>
<sequence length="166" mass="18414">MRAGWLAGGLAGWRAGGTSFLVWSCVVVGGNPRRKLHLSGMMTTNQTQVRRGCYPGRLGDLENTPTLGIEPSNSRSLDGHHIHCKYCSHVPLQHSQSEHTLNSLHAPQSHPVQQEKHSDSRLCSTSDHDRARFELKQNGDKLWQIIGRTGSNNSAQNRSRSRNNSN</sequence>
<feature type="region of interest" description="Disordered" evidence="1">
    <location>
        <begin position="147"/>
        <end position="166"/>
    </location>
</feature>
<feature type="compositionally biased region" description="Polar residues" evidence="1">
    <location>
        <begin position="98"/>
        <end position="112"/>
    </location>
</feature>
<evidence type="ECO:0000256" key="1">
    <source>
        <dbReference type="SAM" id="MobiDB-lite"/>
    </source>
</evidence>
<reference evidence="2" key="1">
    <citation type="journal article" date="2019" name="bioRxiv">
        <title>The Genome of the Zebra Mussel, Dreissena polymorpha: A Resource for Invasive Species Research.</title>
        <authorList>
            <person name="McCartney M.A."/>
            <person name="Auch B."/>
            <person name="Kono T."/>
            <person name="Mallez S."/>
            <person name="Zhang Y."/>
            <person name="Obille A."/>
            <person name="Becker A."/>
            <person name="Abrahante J.E."/>
            <person name="Garbe J."/>
            <person name="Badalamenti J.P."/>
            <person name="Herman A."/>
            <person name="Mangelson H."/>
            <person name="Liachko I."/>
            <person name="Sullivan S."/>
            <person name="Sone E.D."/>
            <person name="Koren S."/>
            <person name="Silverstein K.A.T."/>
            <person name="Beckman K.B."/>
            <person name="Gohl D.M."/>
        </authorList>
    </citation>
    <scope>NUCLEOTIDE SEQUENCE</scope>
    <source>
        <strain evidence="2">Duluth1</strain>
        <tissue evidence="2">Whole animal</tissue>
    </source>
</reference>
<dbReference type="EMBL" id="JAIWYP010000002">
    <property type="protein sequence ID" value="KAH3864199.1"/>
    <property type="molecule type" value="Genomic_DNA"/>
</dbReference>
<dbReference type="AlphaFoldDB" id="A0A9D4LUS8"/>
<gene>
    <name evidence="2" type="ORF">DPMN_027215</name>
</gene>
<feature type="compositionally biased region" description="Basic and acidic residues" evidence="1">
    <location>
        <begin position="113"/>
        <end position="124"/>
    </location>
</feature>
<keyword evidence="3" id="KW-1185">Reference proteome</keyword>
<dbReference type="Proteomes" id="UP000828390">
    <property type="component" value="Unassembled WGS sequence"/>
</dbReference>
<evidence type="ECO:0000313" key="3">
    <source>
        <dbReference type="Proteomes" id="UP000828390"/>
    </source>
</evidence>
<evidence type="ECO:0000313" key="2">
    <source>
        <dbReference type="EMBL" id="KAH3864199.1"/>
    </source>
</evidence>
<feature type="compositionally biased region" description="Low complexity" evidence="1">
    <location>
        <begin position="151"/>
        <end position="166"/>
    </location>
</feature>
<proteinExistence type="predicted"/>
<comment type="caution">
    <text evidence="2">The sequence shown here is derived from an EMBL/GenBank/DDBJ whole genome shotgun (WGS) entry which is preliminary data.</text>
</comment>
<organism evidence="2 3">
    <name type="scientific">Dreissena polymorpha</name>
    <name type="common">Zebra mussel</name>
    <name type="synonym">Mytilus polymorpha</name>
    <dbReference type="NCBI Taxonomy" id="45954"/>
    <lineage>
        <taxon>Eukaryota</taxon>
        <taxon>Metazoa</taxon>
        <taxon>Spiralia</taxon>
        <taxon>Lophotrochozoa</taxon>
        <taxon>Mollusca</taxon>
        <taxon>Bivalvia</taxon>
        <taxon>Autobranchia</taxon>
        <taxon>Heteroconchia</taxon>
        <taxon>Euheterodonta</taxon>
        <taxon>Imparidentia</taxon>
        <taxon>Neoheterodontei</taxon>
        <taxon>Myida</taxon>
        <taxon>Dreissenoidea</taxon>
        <taxon>Dreissenidae</taxon>
        <taxon>Dreissena</taxon>
    </lineage>
</organism>
<name>A0A9D4LUS8_DREPO</name>